<dbReference type="InterPro" id="IPR024531">
    <property type="entry name" value="Erythronate-4-P_DHase_dimer"/>
</dbReference>
<dbReference type="Gene3D" id="3.30.1370.170">
    <property type="match status" value="1"/>
</dbReference>
<comment type="caution">
    <text evidence="7">The sequence shown here is derived from an EMBL/GenBank/DDBJ whole genome shotgun (WGS) entry which is preliminary data.</text>
</comment>
<keyword evidence="2 5" id="KW-0560">Oxidoreductase</keyword>
<evidence type="ECO:0000256" key="3">
    <source>
        <dbReference type="ARBA" id="ARBA00023027"/>
    </source>
</evidence>
<dbReference type="Gene3D" id="3.40.50.720">
    <property type="entry name" value="NAD(P)-binding Rossmann-like Domain"/>
    <property type="match status" value="2"/>
</dbReference>
<feature type="binding site" evidence="5">
    <location>
        <position position="236"/>
    </location>
    <ligand>
        <name>NAD(+)</name>
        <dbReference type="ChEBI" id="CHEBI:57540"/>
    </ligand>
</feature>
<dbReference type="EMBL" id="LAZL01000014">
    <property type="protein sequence ID" value="KMT65233.1"/>
    <property type="molecule type" value="Genomic_DNA"/>
</dbReference>
<evidence type="ECO:0000313" key="7">
    <source>
        <dbReference type="EMBL" id="KMT65233.1"/>
    </source>
</evidence>
<evidence type="ECO:0000256" key="4">
    <source>
        <dbReference type="ARBA" id="ARBA00023096"/>
    </source>
</evidence>
<keyword evidence="4 5" id="KW-0664">Pyridoxine biosynthesis</keyword>
<dbReference type="PANTHER" id="PTHR42938">
    <property type="entry name" value="FORMATE DEHYDROGENASE 1"/>
    <property type="match status" value="1"/>
</dbReference>
<dbReference type="Pfam" id="PF02826">
    <property type="entry name" value="2-Hacid_dh_C"/>
    <property type="match status" value="1"/>
</dbReference>
<dbReference type="Proteomes" id="UP000037600">
    <property type="component" value="Unassembled WGS sequence"/>
</dbReference>
<comment type="catalytic activity">
    <reaction evidence="5">
        <text>4-phospho-D-erythronate + NAD(+) = (R)-3-hydroxy-2-oxo-4-phosphooxybutanoate + NADH + H(+)</text>
        <dbReference type="Rhea" id="RHEA:18829"/>
        <dbReference type="ChEBI" id="CHEBI:15378"/>
        <dbReference type="ChEBI" id="CHEBI:57540"/>
        <dbReference type="ChEBI" id="CHEBI:57945"/>
        <dbReference type="ChEBI" id="CHEBI:58538"/>
        <dbReference type="ChEBI" id="CHEBI:58766"/>
        <dbReference type="EC" id="1.1.1.290"/>
    </reaction>
</comment>
<dbReference type="CDD" id="cd12158">
    <property type="entry name" value="ErythrP_dh"/>
    <property type="match status" value="1"/>
</dbReference>
<keyword evidence="1 5" id="KW-0963">Cytoplasm</keyword>
<feature type="active site" description="Proton donor" evidence="5">
    <location>
        <position position="258"/>
    </location>
</feature>
<comment type="similarity">
    <text evidence="5">Belongs to the D-isomer specific 2-hydroxyacid dehydrogenase family. PdxB subfamily.</text>
</comment>
<organism evidence="7 8">
    <name type="scientific">Catenovulum maritimum</name>
    <dbReference type="NCBI Taxonomy" id="1513271"/>
    <lineage>
        <taxon>Bacteria</taxon>
        <taxon>Pseudomonadati</taxon>
        <taxon>Pseudomonadota</taxon>
        <taxon>Gammaproteobacteria</taxon>
        <taxon>Alteromonadales</taxon>
        <taxon>Alteromonadaceae</taxon>
        <taxon>Catenovulum</taxon>
    </lineage>
</organism>
<feature type="binding site" evidence="5">
    <location>
        <position position="261"/>
    </location>
    <ligand>
        <name>NAD(+)</name>
        <dbReference type="ChEBI" id="CHEBI:57540"/>
    </ligand>
</feature>
<dbReference type="EC" id="1.1.1.290" evidence="5"/>
<dbReference type="STRING" id="1513271.XM47_10205"/>
<accession>A0A0J8GX06</accession>
<dbReference type="GO" id="GO:0046983">
    <property type="term" value="F:protein dimerization activity"/>
    <property type="evidence" value="ECO:0007669"/>
    <property type="project" value="InterPro"/>
</dbReference>
<dbReference type="InterPro" id="IPR036291">
    <property type="entry name" value="NAD(P)-bd_dom_sf"/>
</dbReference>
<dbReference type="HAMAP" id="MF_01825">
    <property type="entry name" value="PdxB"/>
    <property type="match status" value="1"/>
</dbReference>
<dbReference type="GO" id="GO:0005829">
    <property type="term" value="C:cytosol"/>
    <property type="evidence" value="ECO:0007669"/>
    <property type="project" value="TreeGrafter"/>
</dbReference>
<dbReference type="GO" id="GO:0004197">
    <property type="term" value="F:cysteine-type endopeptidase activity"/>
    <property type="evidence" value="ECO:0007669"/>
    <property type="project" value="InterPro"/>
</dbReference>
<feature type="domain" description="Caspase family p20" evidence="6">
    <location>
        <begin position="202"/>
        <end position="215"/>
    </location>
</feature>
<dbReference type="InterPro" id="IPR038251">
    <property type="entry name" value="PdxB_dimer_sf"/>
</dbReference>
<feature type="binding site" evidence="5">
    <location>
        <position position="71"/>
    </location>
    <ligand>
        <name>substrate</name>
    </ligand>
</feature>
<evidence type="ECO:0000313" key="8">
    <source>
        <dbReference type="Proteomes" id="UP000037600"/>
    </source>
</evidence>
<dbReference type="OrthoDB" id="9770208at2"/>
<feature type="active site" evidence="5">
    <location>
        <position position="212"/>
    </location>
</feature>
<dbReference type="PATRIC" id="fig|1513271.3.peg.2077"/>
<protein>
    <recommendedName>
        <fullName evidence="5">Erythronate-4-phosphate dehydrogenase</fullName>
        <ecNumber evidence="5">1.1.1.290</ecNumber>
    </recommendedName>
</protein>
<keyword evidence="8" id="KW-1185">Reference proteome</keyword>
<gene>
    <name evidence="5" type="primary">pdxB</name>
    <name evidence="7" type="ORF">XM47_10205</name>
</gene>
<dbReference type="Pfam" id="PF11890">
    <property type="entry name" value="DUF3410"/>
    <property type="match status" value="1"/>
</dbReference>
<reference evidence="7 8" key="1">
    <citation type="submission" date="2015-04" db="EMBL/GenBank/DDBJ databases">
        <title>Draft Genome Sequence of the Novel Agar-Digesting Marine Bacterium Q1.</title>
        <authorList>
            <person name="Li Y."/>
            <person name="Li D."/>
            <person name="Chen G."/>
            <person name="Du Z."/>
        </authorList>
    </citation>
    <scope>NUCLEOTIDE SEQUENCE [LARGE SCALE GENOMIC DNA]</scope>
    <source>
        <strain evidence="7 8">Q1</strain>
    </source>
</reference>
<name>A0A0J8GX06_9ALTE</name>
<dbReference type="GO" id="GO:0036001">
    <property type="term" value="P:'de novo' pyridoxal 5'-phosphate biosynthetic process"/>
    <property type="evidence" value="ECO:0007669"/>
    <property type="project" value="TreeGrafter"/>
</dbReference>
<dbReference type="InterPro" id="IPR020921">
    <property type="entry name" value="Erythronate-4-P_DHase"/>
</dbReference>
<comment type="subunit">
    <text evidence="5">Homodimer.</text>
</comment>
<dbReference type="RefSeq" id="WP_048692226.1">
    <property type="nucleotide sequence ID" value="NZ_KQ130490.1"/>
</dbReference>
<evidence type="ECO:0000256" key="2">
    <source>
        <dbReference type="ARBA" id="ARBA00023002"/>
    </source>
</evidence>
<dbReference type="UniPathway" id="UPA00244">
    <property type="reaction ID" value="UER00310"/>
</dbReference>
<evidence type="ECO:0000259" key="6">
    <source>
        <dbReference type="PROSITE" id="PS50208"/>
    </source>
</evidence>
<keyword evidence="3 5" id="KW-0520">NAD</keyword>
<dbReference type="PROSITE" id="PS00065">
    <property type="entry name" value="D_2_HYDROXYACID_DH_1"/>
    <property type="match status" value="1"/>
</dbReference>
<dbReference type="GO" id="GO:0008615">
    <property type="term" value="P:pyridoxine biosynthetic process"/>
    <property type="evidence" value="ECO:0007669"/>
    <property type="project" value="UniProtKB-UniRule"/>
</dbReference>
<comment type="pathway">
    <text evidence="5">Cofactor biosynthesis; pyridoxine 5'-phosphate biosynthesis; pyridoxine 5'-phosphate from D-erythrose 4-phosphate: step 2/5.</text>
</comment>
<dbReference type="SUPFAM" id="SSF51735">
    <property type="entry name" value="NAD(P)-binding Rossmann-fold domains"/>
    <property type="match status" value="1"/>
</dbReference>
<dbReference type="PROSITE" id="PS50208">
    <property type="entry name" value="CASPASE_P20"/>
    <property type="match status" value="1"/>
</dbReference>
<dbReference type="GO" id="GO:0006508">
    <property type="term" value="P:proteolysis"/>
    <property type="evidence" value="ECO:0007669"/>
    <property type="project" value="InterPro"/>
</dbReference>
<proteinExistence type="inferred from homology"/>
<dbReference type="GO" id="GO:0033711">
    <property type="term" value="F:4-phosphoerythronate dehydrogenase activity"/>
    <property type="evidence" value="ECO:0007669"/>
    <property type="project" value="UniProtKB-EC"/>
</dbReference>
<dbReference type="PANTHER" id="PTHR42938:SF9">
    <property type="entry name" value="FORMATE DEHYDROGENASE 1"/>
    <property type="match status" value="1"/>
</dbReference>
<comment type="subcellular location">
    <subcellularLocation>
        <location evidence="5">Cytoplasm</location>
    </subcellularLocation>
</comment>
<dbReference type="GO" id="GO:0051287">
    <property type="term" value="F:NAD binding"/>
    <property type="evidence" value="ECO:0007669"/>
    <property type="project" value="InterPro"/>
</dbReference>
<evidence type="ECO:0000256" key="5">
    <source>
        <dbReference type="HAMAP-Rule" id="MF_01825"/>
    </source>
</evidence>
<feature type="binding site" evidence="5">
    <location>
        <position position="49"/>
    </location>
    <ligand>
        <name>substrate</name>
    </ligand>
</feature>
<sequence>MSQTLHFFIEDSLLYAEEFFSGLGKITRFKGREVTADEIKDADFLLTRSTTKVNENLLNKCTKLQFVGTATAGYNHIDADYLASVNIPWLPASGCNADAVCDYVLSSAFNLANKYGFELKEKKIGIVGVGQIGSRLVKRFGALGCEVVEYDPVRAESDPSYTSSEFEQILECDLITCHVPYVKTGKHATHHLFNLDTLNKLKPRTILINACRGEVVNNKELLTAFEQGIDLRVVLDVFENEPQIELGLLPYLEFGTPHIAGHSLEGKARGTEILYKLICERLNLPVEIKLEDLLPSMALDHMVVTDNYKLSQRQYRALINLVYDIRNDDIDFRMGLAQNSESFDRLRKEYSIRRELTSLNLTCDQSLFKTFTDLGFKTKLK</sequence>
<feature type="active site" evidence="5">
    <location>
        <position position="241"/>
    </location>
</feature>
<dbReference type="InterPro" id="IPR001309">
    <property type="entry name" value="Pept_C14_p20"/>
</dbReference>
<dbReference type="InterPro" id="IPR029752">
    <property type="entry name" value="D-isomer_DH_CS1"/>
</dbReference>
<dbReference type="InterPro" id="IPR006140">
    <property type="entry name" value="D-isomer_DH_NAD-bd"/>
</dbReference>
<evidence type="ECO:0000256" key="1">
    <source>
        <dbReference type="ARBA" id="ARBA00022490"/>
    </source>
</evidence>
<feature type="binding site" evidence="5">
    <location>
        <position position="151"/>
    </location>
    <ligand>
        <name>NAD(+)</name>
        <dbReference type="ChEBI" id="CHEBI:57540"/>
    </ligand>
</feature>
<dbReference type="AlphaFoldDB" id="A0A0J8GX06"/>
<dbReference type="SUPFAM" id="SSF52283">
    <property type="entry name" value="Formate/glycerate dehydrogenase catalytic domain-like"/>
    <property type="match status" value="1"/>
</dbReference>
<comment type="caution">
    <text evidence="5">Lacks conserved residue(s) required for the propagation of feature annotation.</text>
</comment>
<comment type="function">
    <text evidence="5">Catalyzes the oxidation of erythronate-4-phosphate to 3-hydroxy-2-oxo-4-phosphonooxybutanoate.</text>
</comment>